<dbReference type="SUPFAM" id="SSF63829">
    <property type="entry name" value="Calcium-dependent phosphotriesterase"/>
    <property type="match status" value="1"/>
</dbReference>
<protein>
    <recommendedName>
        <fullName evidence="3">Diguanylate cyclase</fullName>
    </recommendedName>
</protein>
<organism evidence="1 2">
    <name type="scientific">Leptobacterium flavescens</name>
    <dbReference type="NCBI Taxonomy" id="472055"/>
    <lineage>
        <taxon>Bacteria</taxon>
        <taxon>Pseudomonadati</taxon>
        <taxon>Bacteroidota</taxon>
        <taxon>Flavobacteriia</taxon>
        <taxon>Flavobacteriales</taxon>
        <taxon>Flavobacteriaceae</taxon>
        <taxon>Leptobacterium</taxon>
    </lineage>
</organism>
<dbReference type="InterPro" id="IPR011110">
    <property type="entry name" value="Reg_prop"/>
</dbReference>
<dbReference type="RefSeq" id="WP_163604865.1">
    <property type="nucleotide sequence ID" value="NZ_JAABOO010000001.1"/>
</dbReference>
<dbReference type="Proteomes" id="UP000468581">
    <property type="component" value="Unassembled WGS sequence"/>
</dbReference>
<accession>A0A6P0UJ13</accession>
<dbReference type="PROSITE" id="PS51257">
    <property type="entry name" value="PROKAR_LIPOPROTEIN"/>
    <property type="match status" value="1"/>
</dbReference>
<keyword evidence="2" id="KW-1185">Reference proteome</keyword>
<evidence type="ECO:0000313" key="2">
    <source>
        <dbReference type="Proteomes" id="UP000468581"/>
    </source>
</evidence>
<proteinExistence type="predicted"/>
<reference evidence="1 2" key="1">
    <citation type="submission" date="2020-01" db="EMBL/GenBank/DDBJ databases">
        <title>Leptobacterium flavescens.</title>
        <authorList>
            <person name="Wang G."/>
        </authorList>
    </citation>
    <scope>NUCLEOTIDE SEQUENCE [LARGE SCALE GENOMIC DNA]</scope>
    <source>
        <strain evidence="1 2">KCTC 22160</strain>
    </source>
</reference>
<sequence length="371" mass="41979">MTIKPNNQHRLIRFFTFLAILISSCNTKSNTSQETLTVQVEDKIQPVKKQVDSTQLLKFTSGIRSILEDSKGNIWFGSHQEGAASINDGAITYYDKENGLSDKQVRSIYEAKDGVIWFEAGRGLSSYDGQKISTHTERNYNSKDDWKIGDGDLWFKGDKINGHNELEGHPGVFQYDGKEFSYRTFPITLKEGEENYYSITTPFVRSKNGSVWFGTYGAAIRYDGSDFTIIDNEYLGLNKETGLLHIRGIMEDSKGNLWIANNGIGVFKYDGEKIIYFTAQQKLKKEDTNGNSLERVFSVGEDASGNIWFGTVKSGVWRYDGNSLTNFTEKDGLPSKQIWTIYRSKQGELWFGGANPSGVYKFNGTSFERTY</sequence>
<dbReference type="EMBL" id="JAABOO010000001">
    <property type="protein sequence ID" value="NER11829.1"/>
    <property type="molecule type" value="Genomic_DNA"/>
</dbReference>
<dbReference type="Pfam" id="PF07494">
    <property type="entry name" value="Reg_prop"/>
    <property type="match status" value="4"/>
</dbReference>
<gene>
    <name evidence="1" type="ORF">GWK08_00095</name>
</gene>
<dbReference type="Gene3D" id="2.130.10.10">
    <property type="entry name" value="YVTN repeat-like/Quinoprotein amine dehydrogenase"/>
    <property type="match status" value="2"/>
</dbReference>
<evidence type="ECO:0008006" key="3">
    <source>
        <dbReference type="Google" id="ProtNLM"/>
    </source>
</evidence>
<name>A0A6P0UJ13_9FLAO</name>
<comment type="caution">
    <text evidence="1">The sequence shown here is derived from an EMBL/GenBank/DDBJ whole genome shotgun (WGS) entry which is preliminary data.</text>
</comment>
<evidence type="ECO:0000313" key="1">
    <source>
        <dbReference type="EMBL" id="NER11829.1"/>
    </source>
</evidence>
<dbReference type="InterPro" id="IPR015943">
    <property type="entry name" value="WD40/YVTN_repeat-like_dom_sf"/>
</dbReference>
<dbReference type="AlphaFoldDB" id="A0A6P0UJ13"/>